<feature type="region of interest" description="Disordered" evidence="1">
    <location>
        <begin position="957"/>
        <end position="1000"/>
    </location>
</feature>
<dbReference type="EMBL" id="JAWDGP010000726">
    <property type="protein sequence ID" value="KAK3797982.1"/>
    <property type="molecule type" value="Genomic_DNA"/>
</dbReference>
<dbReference type="InterPro" id="IPR002557">
    <property type="entry name" value="Chitin-bd_dom"/>
</dbReference>
<feature type="region of interest" description="Disordered" evidence="1">
    <location>
        <begin position="1054"/>
        <end position="1102"/>
    </location>
</feature>
<dbReference type="GO" id="GO:0005975">
    <property type="term" value="P:carbohydrate metabolic process"/>
    <property type="evidence" value="ECO:0007669"/>
    <property type="project" value="InterPro"/>
</dbReference>
<feature type="compositionally biased region" description="Polar residues" evidence="1">
    <location>
        <begin position="920"/>
        <end position="929"/>
    </location>
</feature>
<dbReference type="SUPFAM" id="SSF88713">
    <property type="entry name" value="Glycoside hydrolase/deacetylase"/>
    <property type="match status" value="1"/>
</dbReference>
<feature type="compositionally biased region" description="Basic and acidic residues" evidence="1">
    <location>
        <begin position="930"/>
        <end position="941"/>
    </location>
</feature>
<dbReference type="GO" id="GO:0016810">
    <property type="term" value="F:hydrolase activity, acting on carbon-nitrogen (but not peptide) bonds"/>
    <property type="evidence" value="ECO:0007669"/>
    <property type="project" value="InterPro"/>
</dbReference>
<dbReference type="PROSITE" id="PS50940">
    <property type="entry name" value="CHIT_BIND_II"/>
    <property type="match status" value="1"/>
</dbReference>
<dbReference type="Gene3D" id="2.170.140.10">
    <property type="entry name" value="Chitin binding domain"/>
    <property type="match status" value="1"/>
</dbReference>
<dbReference type="SUPFAM" id="SSF57625">
    <property type="entry name" value="Invertebrate chitin-binding proteins"/>
    <property type="match status" value="1"/>
</dbReference>
<feature type="compositionally biased region" description="Basic and acidic residues" evidence="1">
    <location>
        <begin position="363"/>
        <end position="380"/>
    </location>
</feature>
<organism evidence="3 4">
    <name type="scientific">Elysia crispata</name>
    <name type="common">lettuce slug</name>
    <dbReference type="NCBI Taxonomy" id="231223"/>
    <lineage>
        <taxon>Eukaryota</taxon>
        <taxon>Metazoa</taxon>
        <taxon>Spiralia</taxon>
        <taxon>Lophotrochozoa</taxon>
        <taxon>Mollusca</taxon>
        <taxon>Gastropoda</taxon>
        <taxon>Heterobranchia</taxon>
        <taxon>Euthyneura</taxon>
        <taxon>Panpulmonata</taxon>
        <taxon>Sacoglossa</taxon>
        <taxon>Placobranchoidea</taxon>
        <taxon>Plakobranchidae</taxon>
        <taxon>Elysia</taxon>
    </lineage>
</organism>
<dbReference type="SMART" id="SM00494">
    <property type="entry name" value="ChtBD2"/>
    <property type="match status" value="1"/>
</dbReference>
<feature type="region of interest" description="Disordered" evidence="1">
    <location>
        <begin position="787"/>
        <end position="807"/>
    </location>
</feature>
<sequence length="1426" mass="162885">MSLTHSISTLDFPPAKVPISAVTSASREACAGMRARYICDADNPAMFHICLGLKRFTMICPGELHFSERTQTCDWPEIANCHRLSRLQSSKPPPPMAFYNSTVNGFDSTPYEVAFEPKKIATKDKSLSSEGRLYEKESTSKISKTQQRKRRYRIRKQKKDIGMISSLAKWWNEPAVTSPIPHTIATTTSKYYRSNHKGNLLQPYKADIIPQTSSNLGFHVTKGSKISKPIARDIFKRTFYEGDVQTKPHIHSSAAKIPWYRPINIKSNGVADFSPSLSFKNRTSRESRLTPRKPVVISPFKPFIRKTNATPHQINNKHFQKASSAQSKRFHSTPPESPMSQWHYSVNDGRRFASLHSNYLEKGRSSENRRGVYTDTKFLDRSPQIHSKLKNENKSQQSKDHIDQDMVSSKNSLHELDGSQQEETEPLLFKDFGSLTSVPNNKNEFLRKSTQNGVGNHQPSNLRLKQLNEASEQKKPISHNRNPYQSIVYKSRVSDLQEDSSKSTMAAHGFEQDSTMSKGVGNDVYNEWTSLHGVVGIPDYNPAQALGYYTTEDSAFHEDADIPRTVSTNRLGKQSTERQNDMESNLIHKATNFPNRGIQYPVHSKHKNNVIDSSRHYLGKVTDPYRSDLRLAKLEYRDKSKGPSSIDGKYEDFPNLIISTVNRAASKAEKTPKGIYTEKENKLNLRQASEQLKKTSFVTNRAEKYNRSEKRQWQHYNLPMFRSHRQSEITPNYGLDTPKTHDDTRLLNQNERRYHKSDSNLPYPVYSQEINNFEGRKHFDGLRDGTRNTVFQRDQPLSTSKNQKMTRKTLPAAKHFFADTKQSSVEVDSQIPEKGAGKHDGTHGKKTPQILHDDTRPFSEKNEGLGSSVSKRKKRHHINYPDSWDDSRNQRPKAKHGDRYNSQSTKSSDISLQGRIQDIRQLSNSQKAPQSDERTHQKAESFSELYEEDTFYRKTLPQPIKYYTPSPSPRSSRDKHVQRPLDVKDRARSRSTSYNGREEGQSFPATLSYALHGLGGPQRSQRTYALHKPNHRNFNRMQLPIETKRFNHYSLYGLKGGSKKSTRDGNQRPVPLKDSRFQLQEEKTKAGGKEAQREEMVPRTSPVEKYKTTRAKCSRKWCKLPYCRCVGTDIPGGLDVEEIPQMVMLTFDDSINIQNINYYRRLFNGTLRNPNGCPIKGTFFVSGDNTDYKLVTEVYRLGQEIASHTISHRSPTTWWAYAGYDNWEKEVVGMRKRLHQNAGVPIDEIAGMRAPFLQVGGDAQYAMLAENNFRYDTSMVTGDLHSNRKSPIWPFTLDAAPNGQTCSLTPCPKRSYPGLWEVPLVRWYGSNNMACAMPDACTIGAGTKGSLRFLEENFKRHYKRNKAPLGIFIHASWFGRQHSTFEGLAQFLDLMSHMDDVWVVSVSQALDWIQNPVPISKLDSLKSWGC</sequence>
<dbReference type="InterPro" id="IPR011330">
    <property type="entry name" value="Glyco_hydro/deAcase_b/a-brl"/>
</dbReference>
<dbReference type="PANTHER" id="PTHR45985:SF3">
    <property type="entry name" value="CHITIN DEACETYLASE-LIKE 4"/>
    <property type="match status" value="1"/>
</dbReference>
<name>A0AAE1B3M1_9GAST</name>
<feature type="region of interest" description="Disordered" evidence="1">
    <location>
        <begin position="363"/>
        <end position="407"/>
    </location>
</feature>
<keyword evidence="4" id="KW-1185">Reference proteome</keyword>
<comment type="caution">
    <text evidence="3">The sequence shown here is derived from an EMBL/GenBank/DDBJ whole genome shotgun (WGS) entry which is preliminary data.</text>
</comment>
<feature type="domain" description="Chitin-binding type-2" evidence="2">
    <location>
        <begin position="27"/>
        <end position="83"/>
    </location>
</feature>
<feature type="compositionally biased region" description="Basic and acidic residues" evidence="1">
    <location>
        <begin position="389"/>
        <end position="404"/>
    </location>
</feature>
<accession>A0AAE1B3M1</accession>
<dbReference type="InterPro" id="IPR052740">
    <property type="entry name" value="CE4"/>
</dbReference>
<dbReference type="Pfam" id="PF01522">
    <property type="entry name" value="Polysacc_deac_1"/>
    <property type="match status" value="1"/>
</dbReference>
<proteinExistence type="predicted"/>
<feature type="compositionally biased region" description="Basic and acidic residues" evidence="1">
    <location>
        <begin position="851"/>
        <end position="863"/>
    </location>
</feature>
<gene>
    <name evidence="3" type="ORF">RRG08_008454</name>
</gene>
<feature type="region of interest" description="Disordered" evidence="1">
    <location>
        <begin position="820"/>
        <end position="944"/>
    </location>
</feature>
<evidence type="ECO:0000313" key="4">
    <source>
        <dbReference type="Proteomes" id="UP001283361"/>
    </source>
</evidence>
<dbReference type="GO" id="GO:0008061">
    <property type="term" value="F:chitin binding"/>
    <property type="evidence" value="ECO:0007669"/>
    <property type="project" value="InterPro"/>
</dbReference>
<reference evidence="3" key="1">
    <citation type="journal article" date="2023" name="G3 (Bethesda)">
        <title>A reference genome for the long-term kleptoplast-retaining sea slug Elysia crispata morphotype clarki.</title>
        <authorList>
            <person name="Eastman K.E."/>
            <person name="Pendleton A.L."/>
            <person name="Shaikh M.A."/>
            <person name="Suttiyut T."/>
            <person name="Ogas R."/>
            <person name="Tomko P."/>
            <person name="Gavelis G."/>
            <person name="Widhalm J.R."/>
            <person name="Wisecaver J.H."/>
        </authorList>
    </citation>
    <scope>NUCLEOTIDE SEQUENCE</scope>
    <source>
        <strain evidence="3">ECLA1</strain>
    </source>
</reference>
<evidence type="ECO:0000259" key="2">
    <source>
        <dbReference type="PROSITE" id="PS50940"/>
    </source>
</evidence>
<protein>
    <recommendedName>
        <fullName evidence="2">Chitin-binding type-2 domain-containing protein</fullName>
    </recommendedName>
</protein>
<dbReference type="Gene3D" id="3.20.20.370">
    <property type="entry name" value="Glycoside hydrolase/deacetylase"/>
    <property type="match status" value="1"/>
</dbReference>
<dbReference type="Proteomes" id="UP001283361">
    <property type="component" value="Unassembled WGS sequence"/>
</dbReference>
<feature type="region of interest" description="Disordered" evidence="1">
    <location>
        <begin position="318"/>
        <end position="341"/>
    </location>
</feature>
<feature type="compositionally biased region" description="Basic and acidic residues" evidence="1">
    <location>
        <begin position="885"/>
        <end position="899"/>
    </location>
</feature>
<dbReference type="InterPro" id="IPR036508">
    <property type="entry name" value="Chitin-bd_dom_sf"/>
</dbReference>
<evidence type="ECO:0000313" key="3">
    <source>
        <dbReference type="EMBL" id="KAK3797982.1"/>
    </source>
</evidence>
<feature type="compositionally biased region" description="Basic and acidic residues" evidence="1">
    <location>
        <begin position="971"/>
        <end position="988"/>
    </location>
</feature>
<evidence type="ECO:0000256" key="1">
    <source>
        <dbReference type="SAM" id="MobiDB-lite"/>
    </source>
</evidence>
<feature type="compositionally biased region" description="Polar residues" evidence="1">
    <location>
        <begin position="318"/>
        <end position="327"/>
    </location>
</feature>
<dbReference type="InterPro" id="IPR002509">
    <property type="entry name" value="NODB_dom"/>
</dbReference>
<feature type="compositionally biased region" description="Polar residues" evidence="1">
    <location>
        <begin position="787"/>
        <end position="803"/>
    </location>
</feature>
<dbReference type="Pfam" id="PF01607">
    <property type="entry name" value="CBM_14"/>
    <property type="match status" value="1"/>
</dbReference>
<feature type="compositionally biased region" description="Polar residues" evidence="1">
    <location>
        <begin position="900"/>
        <end position="911"/>
    </location>
</feature>
<dbReference type="GO" id="GO:0005576">
    <property type="term" value="C:extracellular region"/>
    <property type="evidence" value="ECO:0007669"/>
    <property type="project" value="InterPro"/>
</dbReference>
<feature type="compositionally biased region" description="Basic and acidic residues" evidence="1">
    <location>
        <begin position="1061"/>
        <end position="1102"/>
    </location>
</feature>
<dbReference type="PANTHER" id="PTHR45985">
    <property type="match status" value="1"/>
</dbReference>